<dbReference type="CDD" id="cd00130">
    <property type="entry name" value="PAS"/>
    <property type="match status" value="1"/>
</dbReference>
<dbReference type="InterPro" id="IPR036890">
    <property type="entry name" value="HATPase_C_sf"/>
</dbReference>
<dbReference type="CDD" id="cd12914">
    <property type="entry name" value="PDC1_DGC_like"/>
    <property type="match status" value="1"/>
</dbReference>
<evidence type="ECO:0000256" key="4">
    <source>
        <dbReference type="ARBA" id="ARBA00022475"/>
    </source>
</evidence>
<dbReference type="PROSITE" id="PS50885">
    <property type="entry name" value="HAMP"/>
    <property type="match status" value="1"/>
</dbReference>
<evidence type="ECO:0000259" key="21">
    <source>
        <dbReference type="PROSITE" id="PS50885"/>
    </source>
</evidence>
<dbReference type="RefSeq" id="WP_305102754.1">
    <property type="nucleotide sequence ID" value="NZ_JAUTWS010000004.1"/>
</dbReference>
<keyword evidence="6" id="KW-0285">Flavoprotein</keyword>
<evidence type="ECO:0000256" key="14">
    <source>
        <dbReference type="ARBA" id="ARBA00022989"/>
    </source>
</evidence>
<evidence type="ECO:0000256" key="2">
    <source>
        <dbReference type="ARBA" id="ARBA00004651"/>
    </source>
</evidence>
<dbReference type="GO" id="GO:0016301">
    <property type="term" value="F:kinase activity"/>
    <property type="evidence" value="ECO:0007669"/>
    <property type="project" value="UniProtKB-KW"/>
</dbReference>
<evidence type="ECO:0000256" key="6">
    <source>
        <dbReference type="ARBA" id="ARBA00022630"/>
    </source>
</evidence>
<keyword evidence="16 17" id="KW-0472">Membrane</keyword>
<keyword evidence="12 22" id="KW-0418">Kinase</keyword>
<keyword evidence="23" id="KW-1185">Reference proteome</keyword>
<dbReference type="Gene3D" id="6.10.340.10">
    <property type="match status" value="1"/>
</dbReference>
<evidence type="ECO:0000256" key="12">
    <source>
        <dbReference type="ARBA" id="ARBA00022777"/>
    </source>
</evidence>
<dbReference type="InterPro" id="IPR003660">
    <property type="entry name" value="HAMP_dom"/>
</dbReference>
<evidence type="ECO:0000256" key="7">
    <source>
        <dbReference type="ARBA" id="ARBA00022643"/>
    </source>
</evidence>
<keyword evidence="11" id="KW-0547">Nucleotide-binding</keyword>
<accession>A0ABT9DVG6</accession>
<keyword evidence="8" id="KW-0808">Transferase</keyword>
<comment type="catalytic activity">
    <reaction evidence="1">
        <text>ATP + protein L-histidine = ADP + protein N-phospho-L-histidine.</text>
        <dbReference type="EC" id="2.7.13.3"/>
    </reaction>
</comment>
<reference evidence="22 23" key="1">
    <citation type="submission" date="2023-08" db="EMBL/GenBank/DDBJ databases">
        <title>The draft genome sequence of Paracraurococcus sp. LOR1-02.</title>
        <authorList>
            <person name="Kingkaew E."/>
            <person name="Tanasupawat S."/>
        </authorList>
    </citation>
    <scope>NUCLEOTIDE SEQUENCE [LARGE SCALE GENOMIC DNA]</scope>
    <source>
        <strain evidence="22 23">LOR1-02</strain>
    </source>
</reference>
<evidence type="ECO:0000313" key="22">
    <source>
        <dbReference type="EMBL" id="MDO9707892.1"/>
    </source>
</evidence>
<organism evidence="22 23">
    <name type="scientific">Paracraurococcus lichenis</name>
    <dbReference type="NCBI Taxonomy" id="3064888"/>
    <lineage>
        <taxon>Bacteria</taxon>
        <taxon>Pseudomonadati</taxon>
        <taxon>Pseudomonadota</taxon>
        <taxon>Alphaproteobacteria</taxon>
        <taxon>Acetobacterales</taxon>
        <taxon>Roseomonadaceae</taxon>
        <taxon>Paracraurococcus</taxon>
    </lineage>
</organism>
<evidence type="ECO:0000313" key="23">
    <source>
        <dbReference type="Proteomes" id="UP001243009"/>
    </source>
</evidence>
<dbReference type="PANTHER" id="PTHR41523">
    <property type="entry name" value="TWO-COMPONENT SYSTEM SENSOR PROTEIN"/>
    <property type="match status" value="1"/>
</dbReference>
<keyword evidence="4" id="KW-1003">Cell membrane</keyword>
<feature type="domain" description="HAMP" evidence="21">
    <location>
        <begin position="295"/>
        <end position="354"/>
    </location>
</feature>
<dbReference type="InterPro" id="IPR035965">
    <property type="entry name" value="PAS-like_dom_sf"/>
</dbReference>
<gene>
    <name evidence="22" type="ORF">Q7A36_06025</name>
</gene>
<comment type="subcellular location">
    <subcellularLocation>
        <location evidence="2">Cell membrane</location>
        <topology evidence="2">Multi-pass membrane protein</topology>
    </subcellularLocation>
</comment>
<feature type="signal peptide" evidence="18">
    <location>
        <begin position="1"/>
        <end position="20"/>
    </location>
</feature>
<evidence type="ECO:0000256" key="3">
    <source>
        <dbReference type="ARBA" id="ARBA00012438"/>
    </source>
</evidence>
<keyword evidence="7" id="KW-0288">FMN</keyword>
<evidence type="ECO:0000259" key="20">
    <source>
        <dbReference type="PROSITE" id="PS50113"/>
    </source>
</evidence>
<dbReference type="InterPro" id="IPR000700">
    <property type="entry name" value="PAS-assoc_C"/>
</dbReference>
<dbReference type="Pfam" id="PF07536">
    <property type="entry name" value="HWE_HK"/>
    <property type="match status" value="1"/>
</dbReference>
<dbReference type="SMART" id="SM00304">
    <property type="entry name" value="HAMP"/>
    <property type="match status" value="1"/>
</dbReference>
<keyword evidence="14 17" id="KW-1133">Transmembrane helix</keyword>
<feature type="domain" description="PAS" evidence="19">
    <location>
        <begin position="359"/>
        <end position="432"/>
    </location>
</feature>
<evidence type="ECO:0000256" key="9">
    <source>
        <dbReference type="ARBA" id="ARBA00022692"/>
    </source>
</evidence>
<keyword evidence="10" id="KW-0677">Repeat</keyword>
<dbReference type="NCBIfam" id="TIGR00229">
    <property type="entry name" value="sensory_box"/>
    <property type="match status" value="1"/>
</dbReference>
<feature type="chain" id="PRO_5047061437" description="histidine kinase" evidence="18">
    <location>
        <begin position="21"/>
        <end position="726"/>
    </location>
</feature>
<dbReference type="InterPro" id="IPR000014">
    <property type="entry name" value="PAS"/>
</dbReference>
<sequence>MRLRARLLCLITAALLPAFAVQIDFEREARQAREAAQREEALRLVRLVAADLESVVEGARQFLSAIANLDAVATGDAEACGRTLAGLSRDVPRYTVFSVLDAAGTIDCSVVREAVGWDLSHTALVQRAQASGEFTIGNYAVGLATRKHSLHVALPLKASRHGRDGMVVAALDLAWLAQRLAEVPLPPGGSAVVVDRNGTILGRWPDPERFLGTPASFQDLGSNDVRVDATTGIDGVRRIYAFGPLGGRTPGLQVGIGIDPAAAEAALARANRRGLLLIVLSGIAALLLASFAARRFLEQPVEALVTAMERWRAGDRTVRALADPHLRGLRARTEFGRIAAAFDQATAAVEAREAALRESEARFRQIAEALDDALVIVEPRRRRLLYASPAFARLFSLAGDPLQHRAEAFLDAVHPEDRATVRGLISHAPDQPFDAEYRVLRPDGAVRRVRHRRFPVQGSATGRVVGLITDVTEEREAAERQALLAREVDHRAKNVLTVVQSILRLTKADSPRAFTQAVEGRVAALARAHQLLSRSRWGGADLIELLREEFAPYAAGAKERTRGARRFLLQGPPLHLRPEAVQPIAMVVHELATNSAKHGALSLPGGTVRVTWEVDARLPDESPWLRLRWEEAGGPRVAAAPTRFGFGSRVVSTTVERQLGGEVRYDWDIDGLRCRIAVPIERLMSPPEEEPEALRDRPVSLSGRHGILDAPAEAADPAERCRAAVG</sequence>
<dbReference type="EC" id="2.7.13.3" evidence="3"/>
<feature type="transmembrane region" description="Helical" evidence="17">
    <location>
        <begin position="274"/>
        <end position="293"/>
    </location>
</feature>
<evidence type="ECO:0000256" key="5">
    <source>
        <dbReference type="ARBA" id="ARBA00022553"/>
    </source>
</evidence>
<dbReference type="SUPFAM" id="SSF55785">
    <property type="entry name" value="PYP-like sensor domain (PAS domain)"/>
    <property type="match status" value="1"/>
</dbReference>
<dbReference type="CDD" id="cd18774">
    <property type="entry name" value="PDC2_HK_sensor"/>
    <property type="match status" value="1"/>
</dbReference>
<evidence type="ECO:0000259" key="19">
    <source>
        <dbReference type="PROSITE" id="PS50112"/>
    </source>
</evidence>
<comment type="caution">
    <text evidence="22">The sequence shown here is derived from an EMBL/GenBank/DDBJ whole genome shotgun (WGS) entry which is preliminary data.</text>
</comment>
<dbReference type="PROSITE" id="PS50112">
    <property type="entry name" value="PAS"/>
    <property type="match status" value="1"/>
</dbReference>
<keyword evidence="5" id="KW-0597">Phosphoprotein</keyword>
<proteinExistence type="predicted"/>
<evidence type="ECO:0000256" key="13">
    <source>
        <dbReference type="ARBA" id="ARBA00022840"/>
    </source>
</evidence>
<dbReference type="Pfam" id="PF02743">
    <property type="entry name" value="dCache_1"/>
    <property type="match status" value="1"/>
</dbReference>
<evidence type="ECO:0000256" key="16">
    <source>
        <dbReference type="ARBA" id="ARBA00023136"/>
    </source>
</evidence>
<evidence type="ECO:0000256" key="1">
    <source>
        <dbReference type="ARBA" id="ARBA00000085"/>
    </source>
</evidence>
<dbReference type="Gene3D" id="3.30.450.20">
    <property type="entry name" value="PAS domain"/>
    <property type="match status" value="3"/>
</dbReference>
<dbReference type="SMART" id="SM00911">
    <property type="entry name" value="HWE_HK"/>
    <property type="match status" value="1"/>
</dbReference>
<dbReference type="PANTHER" id="PTHR41523:SF8">
    <property type="entry name" value="ETHYLENE RESPONSE SENSOR PROTEIN"/>
    <property type="match status" value="1"/>
</dbReference>
<dbReference type="InterPro" id="IPR011102">
    <property type="entry name" value="Sig_transdc_His_kinase_HWE"/>
</dbReference>
<dbReference type="EMBL" id="JAUTWS010000004">
    <property type="protein sequence ID" value="MDO9707892.1"/>
    <property type="molecule type" value="Genomic_DNA"/>
</dbReference>
<keyword evidence="15" id="KW-0843">Virulence</keyword>
<evidence type="ECO:0000256" key="18">
    <source>
        <dbReference type="SAM" id="SignalP"/>
    </source>
</evidence>
<dbReference type="InterPro" id="IPR013655">
    <property type="entry name" value="PAS_fold_3"/>
</dbReference>
<dbReference type="Gene3D" id="3.30.565.10">
    <property type="entry name" value="Histidine kinase-like ATPase, C-terminal domain"/>
    <property type="match status" value="1"/>
</dbReference>
<dbReference type="Pfam" id="PF08447">
    <property type="entry name" value="PAS_3"/>
    <property type="match status" value="1"/>
</dbReference>
<name>A0ABT9DVG6_9PROT</name>
<dbReference type="SMART" id="SM00091">
    <property type="entry name" value="PAS"/>
    <property type="match status" value="1"/>
</dbReference>
<evidence type="ECO:0000256" key="10">
    <source>
        <dbReference type="ARBA" id="ARBA00022737"/>
    </source>
</evidence>
<evidence type="ECO:0000256" key="17">
    <source>
        <dbReference type="SAM" id="Phobius"/>
    </source>
</evidence>
<keyword evidence="9 17" id="KW-0812">Transmembrane</keyword>
<dbReference type="InterPro" id="IPR033479">
    <property type="entry name" value="dCache_1"/>
</dbReference>
<protein>
    <recommendedName>
        <fullName evidence="3">histidine kinase</fullName>
        <ecNumber evidence="3">2.7.13.3</ecNumber>
    </recommendedName>
</protein>
<evidence type="ECO:0000256" key="15">
    <source>
        <dbReference type="ARBA" id="ARBA00023026"/>
    </source>
</evidence>
<evidence type="ECO:0000256" key="11">
    <source>
        <dbReference type="ARBA" id="ARBA00022741"/>
    </source>
</evidence>
<keyword evidence="13" id="KW-0067">ATP-binding</keyword>
<dbReference type="Proteomes" id="UP001243009">
    <property type="component" value="Unassembled WGS sequence"/>
</dbReference>
<keyword evidence="18" id="KW-0732">Signal</keyword>
<dbReference type="PROSITE" id="PS50113">
    <property type="entry name" value="PAC"/>
    <property type="match status" value="1"/>
</dbReference>
<evidence type="ECO:0000256" key="8">
    <source>
        <dbReference type="ARBA" id="ARBA00022679"/>
    </source>
</evidence>
<feature type="domain" description="PAC" evidence="20">
    <location>
        <begin position="433"/>
        <end position="483"/>
    </location>
</feature>